<dbReference type="PROSITE" id="PS01159">
    <property type="entry name" value="WW_DOMAIN_1"/>
    <property type="match status" value="1"/>
</dbReference>
<dbReference type="EMBL" id="CASHTH010002152">
    <property type="protein sequence ID" value="CAI8025467.1"/>
    <property type="molecule type" value="Genomic_DNA"/>
</dbReference>
<evidence type="ECO:0000256" key="1">
    <source>
        <dbReference type="SAM" id="MobiDB-lite"/>
    </source>
</evidence>
<dbReference type="PROSITE" id="PS50020">
    <property type="entry name" value="WW_DOMAIN_2"/>
    <property type="match status" value="1"/>
</dbReference>
<keyword evidence="4" id="KW-1185">Reference proteome</keyword>
<reference evidence="3" key="1">
    <citation type="submission" date="2023-03" db="EMBL/GenBank/DDBJ databases">
        <authorList>
            <person name="Steffen K."/>
            <person name="Cardenas P."/>
        </authorList>
    </citation>
    <scope>NUCLEOTIDE SEQUENCE</scope>
</reference>
<organism evidence="3 4">
    <name type="scientific">Geodia barretti</name>
    <name type="common">Barrett's horny sponge</name>
    <dbReference type="NCBI Taxonomy" id="519541"/>
    <lineage>
        <taxon>Eukaryota</taxon>
        <taxon>Metazoa</taxon>
        <taxon>Porifera</taxon>
        <taxon>Demospongiae</taxon>
        <taxon>Heteroscleromorpha</taxon>
        <taxon>Tetractinellida</taxon>
        <taxon>Astrophorina</taxon>
        <taxon>Geodiidae</taxon>
        <taxon>Geodia</taxon>
    </lineage>
</organism>
<feature type="compositionally biased region" description="Low complexity" evidence="1">
    <location>
        <begin position="305"/>
        <end position="317"/>
    </location>
</feature>
<feature type="compositionally biased region" description="Pro residues" evidence="1">
    <location>
        <begin position="238"/>
        <end position="257"/>
    </location>
</feature>
<feature type="compositionally biased region" description="Pro residues" evidence="1">
    <location>
        <begin position="275"/>
        <end position="304"/>
    </location>
</feature>
<gene>
    <name evidence="3" type="ORF">GBAR_LOCUS14716</name>
</gene>
<feature type="region of interest" description="Disordered" evidence="1">
    <location>
        <begin position="162"/>
        <end position="337"/>
    </location>
</feature>
<dbReference type="Gene3D" id="2.20.70.10">
    <property type="match status" value="1"/>
</dbReference>
<dbReference type="Pfam" id="PF00397">
    <property type="entry name" value="WW"/>
    <property type="match status" value="1"/>
</dbReference>
<feature type="compositionally biased region" description="Low complexity" evidence="1">
    <location>
        <begin position="96"/>
        <end position="107"/>
    </location>
</feature>
<feature type="domain" description="WW" evidence="2">
    <location>
        <begin position="117"/>
        <end position="150"/>
    </location>
</feature>
<dbReference type="InterPro" id="IPR036020">
    <property type="entry name" value="WW_dom_sf"/>
</dbReference>
<evidence type="ECO:0000313" key="3">
    <source>
        <dbReference type="EMBL" id="CAI8025467.1"/>
    </source>
</evidence>
<dbReference type="SMART" id="SM00456">
    <property type="entry name" value="WW"/>
    <property type="match status" value="1"/>
</dbReference>
<dbReference type="AlphaFoldDB" id="A0AA35WT19"/>
<name>A0AA35WT19_GEOBA</name>
<feature type="compositionally biased region" description="Low complexity" evidence="1">
    <location>
        <begin position="221"/>
        <end position="237"/>
    </location>
</feature>
<dbReference type="CDD" id="cd00201">
    <property type="entry name" value="WW"/>
    <property type="match status" value="1"/>
</dbReference>
<feature type="compositionally biased region" description="Basic residues" evidence="1">
    <location>
        <begin position="327"/>
        <end position="337"/>
    </location>
</feature>
<accession>A0AA35WT19</accession>
<evidence type="ECO:0000313" key="4">
    <source>
        <dbReference type="Proteomes" id="UP001174909"/>
    </source>
</evidence>
<sequence>MPTHYLPSPAQPFMIPPSSLHAQLLQPPTLHPPSFQPAHPQPQAPPTLTQIPVQQPLSSYPHIPTLPTLPILPPQMPPTGFVRPVFTQHIAVAPPTSQSTLTPATSLPLPPPPPSDSGLPQNWKTAKDPQGTTYYYHVITRKTQWTRPTETDADGSVTMELASSDEVKEDSSQAESLRAPCTPDGTPPPLATTTERNYDTESTDVTPSPYYSPLPRPHTPSSPHLPHSLSHSSHRSPLPSPRTPPFTLPPPSTPPFPSTNYHHHQQQQQQQHSPSPLPSPKPLSSPLPGPSTPPLSPPLSPPHSPTTTTTSLTSPLTHSPPPLPRPPRPHAHHQRRR</sequence>
<dbReference type="InterPro" id="IPR001202">
    <property type="entry name" value="WW_dom"/>
</dbReference>
<evidence type="ECO:0000259" key="2">
    <source>
        <dbReference type="PROSITE" id="PS50020"/>
    </source>
</evidence>
<protein>
    <submittedName>
        <fullName evidence="3">Histone-lysine N-methyltransferase SETD2</fullName>
    </submittedName>
</protein>
<proteinExistence type="predicted"/>
<feature type="compositionally biased region" description="Pro residues" evidence="1">
    <location>
        <begin position="29"/>
        <end position="45"/>
    </location>
</feature>
<feature type="region of interest" description="Disordered" evidence="1">
    <location>
        <begin position="23"/>
        <end position="49"/>
    </location>
</feature>
<comment type="caution">
    <text evidence="3">The sequence shown here is derived from an EMBL/GenBank/DDBJ whole genome shotgun (WGS) entry which is preliminary data.</text>
</comment>
<dbReference type="Proteomes" id="UP001174909">
    <property type="component" value="Unassembled WGS sequence"/>
</dbReference>
<feature type="region of interest" description="Disordered" evidence="1">
    <location>
        <begin position="96"/>
        <end position="128"/>
    </location>
</feature>
<dbReference type="SUPFAM" id="SSF51045">
    <property type="entry name" value="WW domain"/>
    <property type="match status" value="1"/>
</dbReference>
<feature type="compositionally biased region" description="Pro residues" evidence="1">
    <location>
        <begin position="210"/>
        <end position="220"/>
    </location>
</feature>